<evidence type="ECO:0000256" key="1">
    <source>
        <dbReference type="SAM" id="MobiDB-lite"/>
    </source>
</evidence>
<dbReference type="EMBL" id="CP003969">
    <property type="protein sequence ID" value="AGP40776.1"/>
    <property type="molecule type" value="Genomic_DNA"/>
</dbReference>
<organism evidence="2 3">
    <name type="scientific">Sorangium cellulosum So0157-2</name>
    <dbReference type="NCBI Taxonomy" id="1254432"/>
    <lineage>
        <taxon>Bacteria</taxon>
        <taxon>Pseudomonadati</taxon>
        <taxon>Myxococcota</taxon>
        <taxon>Polyangia</taxon>
        <taxon>Polyangiales</taxon>
        <taxon>Polyangiaceae</taxon>
        <taxon>Sorangium</taxon>
    </lineage>
</organism>
<dbReference type="AlphaFoldDB" id="S4Y8U3"/>
<feature type="region of interest" description="Disordered" evidence="1">
    <location>
        <begin position="292"/>
        <end position="364"/>
    </location>
</feature>
<proteinExistence type="predicted"/>
<dbReference type="PATRIC" id="fig|1254432.3.peg.9852"/>
<feature type="compositionally biased region" description="Basic residues" evidence="1">
    <location>
        <begin position="330"/>
        <end position="342"/>
    </location>
</feature>
<feature type="compositionally biased region" description="Basic and acidic residues" evidence="1">
    <location>
        <begin position="193"/>
        <end position="215"/>
    </location>
</feature>
<sequence>MDPEQVLAIVLARDEGLDRPRAAQGLATALEVGEQALGALVTVLGVLREQLEHHAGDGLGDRRVGAGRRRGREGEVRVDELHRVQGLEGALAREHLVKDDAERVEVGPVVDAAVHAACLLGGDVGQHVGDHRRRVEPLVRAGDLGVDTEARDLDRAARAGEHVVRAQIAVDEPRRVHCGEAFGDRDREIERLADGHSARRTLGEDPRESAAREVLENDDEGAGALLDAAQRDEAGRGELRDALALVLEARDLGASRPLRAQDFQQDRDTVSLAARADQAEISAFLDLLEERVASSDDHRSPTLARLPAKGRACDKSYLRGGRSGTEQRRPGRSRHTRSPARQHHGEPGSGAVAERGGPCGRSSP</sequence>
<protein>
    <submittedName>
        <fullName evidence="2">Uncharacterized protein</fullName>
    </submittedName>
</protein>
<feature type="region of interest" description="Disordered" evidence="1">
    <location>
        <begin position="193"/>
        <end position="222"/>
    </location>
</feature>
<name>S4Y8U3_SORCE</name>
<gene>
    <name evidence="2" type="ORF">SCE1572_43585</name>
</gene>
<dbReference type="HOGENOM" id="CLU_760540_0_0_7"/>
<dbReference type="Proteomes" id="UP000014803">
    <property type="component" value="Chromosome"/>
</dbReference>
<evidence type="ECO:0000313" key="2">
    <source>
        <dbReference type="EMBL" id="AGP40776.1"/>
    </source>
</evidence>
<accession>S4Y8U3</accession>
<evidence type="ECO:0000313" key="3">
    <source>
        <dbReference type="Proteomes" id="UP000014803"/>
    </source>
</evidence>
<dbReference type="KEGG" id="scu:SCE1572_43585"/>
<reference evidence="2 3" key="1">
    <citation type="journal article" date="2013" name="Sci. Rep.">
        <title>Extraordinary expansion of a Sorangium cellulosum genome from an alkaline milieu.</title>
        <authorList>
            <person name="Han K."/>
            <person name="Li Z.F."/>
            <person name="Peng R."/>
            <person name="Zhu L.P."/>
            <person name="Zhou T."/>
            <person name="Wang L.G."/>
            <person name="Li S.G."/>
            <person name="Zhang X.B."/>
            <person name="Hu W."/>
            <person name="Wu Z.H."/>
            <person name="Qin N."/>
            <person name="Li Y.Z."/>
        </authorList>
    </citation>
    <scope>NUCLEOTIDE SEQUENCE [LARGE SCALE GENOMIC DNA]</scope>
    <source>
        <strain evidence="2 3">So0157-2</strain>
    </source>
</reference>